<feature type="region of interest" description="Disordered" evidence="1">
    <location>
        <begin position="122"/>
        <end position="165"/>
    </location>
</feature>
<keyword evidence="2" id="KW-1133">Transmembrane helix</keyword>
<reference evidence="4" key="1">
    <citation type="journal article" date="2020" name="Stud. Mycol.">
        <title>101 Dothideomycetes genomes: a test case for predicting lifestyles and emergence of pathogens.</title>
        <authorList>
            <person name="Haridas S."/>
            <person name="Albert R."/>
            <person name="Binder M."/>
            <person name="Bloem J."/>
            <person name="Labutti K."/>
            <person name="Salamov A."/>
            <person name="Andreopoulos B."/>
            <person name="Baker S."/>
            <person name="Barry K."/>
            <person name="Bills G."/>
            <person name="Bluhm B."/>
            <person name="Cannon C."/>
            <person name="Castanera R."/>
            <person name="Culley D."/>
            <person name="Daum C."/>
            <person name="Ezra D."/>
            <person name="Gonzalez J."/>
            <person name="Henrissat B."/>
            <person name="Kuo A."/>
            <person name="Liang C."/>
            <person name="Lipzen A."/>
            <person name="Lutzoni F."/>
            <person name="Magnuson J."/>
            <person name="Mondo S."/>
            <person name="Nolan M."/>
            <person name="Ohm R."/>
            <person name="Pangilinan J."/>
            <person name="Park H.-J."/>
            <person name="Ramirez L."/>
            <person name="Alfaro M."/>
            <person name="Sun H."/>
            <person name="Tritt A."/>
            <person name="Yoshinaga Y."/>
            <person name="Zwiers L.-H."/>
            <person name="Turgeon B."/>
            <person name="Goodwin S."/>
            <person name="Spatafora J."/>
            <person name="Crous P."/>
            <person name="Grigoriev I."/>
        </authorList>
    </citation>
    <scope>NUCLEOTIDE SEQUENCE</scope>
    <source>
        <strain evidence="4">CBS 675.92</strain>
    </source>
</reference>
<sequence length="271" mass="28342">MLSFFLHFLVCGTLLGEEGKRKSLENKTREGNMVNAARRGQKKKGLTRMYSAMGFQYQTQPNPNINYPFLETLVCESKHGFTVITLTSSAAPDEEPFITTRTLQGGALNAYGIIVRYQSGDFDGPKNTSGGGRGGSGGSTTGGSETGGIQQTSSSGNGNASKDSSLSTGASIGIGAGLGILGLGMVIGAVVLVLKMRKKKERKEVETYGEMSAGHGGSYRYAHNGEVVSEMGHQNQDPVEIEGDFYSKIPGMGNAPAELDGAVRGGGGLKG</sequence>
<evidence type="ECO:0000256" key="1">
    <source>
        <dbReference type="SAM" id="MobiDB-lite"/>
    </source>
</evidence>
<feature type="transmembrane region" description="Helical" evidence="2">
    <location>
        <begin position="172"/>
        <end position="194"/>
    </location>
</feature>
<name>A0A6A5TWJ2_9PLEO</name>
<gene>
    <name evidence="4" type="ORF">CC80DRAFT_76634</name>
</gene>
<evidence type="ECO:0008006" key="6">
    <source>
        <dbReference type="Google" id="ProtNLM"/>
    </source>
</evidence>
<evidence type="ECO:0000256" key="2">
    <source>
        <dbReference type="SAM" id="Phobius"/>
    </source>
</evidence>
<accession>A0A6A5TWJ2</accession>
<feature type="compositionally biased region" description="Low complexity" evidence="1">
    <location>
        <begin position="147"/>
        <end position="165"/>
    </location>
</feature>
<dbReference type="Proteomes" id="UP000800035">
    <property type="component" value="Unassembled WGS sequence"/>
</dbReference>
<keyword evidence="2" id="KW-0812">Transmembrane</keyword>
<feature type="compositionally biased region" description="Gly residues" evidence="1">
    <location>
        <begin position="129"/>
        <end position="146"/>
    </location>
</feature>
<dbReference type="EMBL" id="ML976992">
    <property type="protein sequence ID" value="KAF1956420.1"/>
    <property type="molecule type" value="Genomic_DNA"/>
</dbReference>
<protein>
    <recommendedName>
        <fullName evidence="6">Mid2 domain-containing protein</fullName>
    </recommendedName>
</protein>
<feature type="signal peptide" evidence="3">
    <location>
        <begin position="1"/>
        <end position="16"/>
    </location>
</feature>
<feature type="chain" id="PRO_5025439638" description="Mid2 domain-containing protein" evidence="3">
    <location>
        <begin position="17"/>
        <end position="271"/>
    </location>
</feature>
<dbReference type="AlphaFoldDB" id="A0A6A5TWJ2"/>
<keyword evidence="5" id="KW-1185">Reference proteome</keyword>
<organism evidence="4 5">
    <name type="scientific">Byssothecium circinans</name>
    <dbReference type="NCBI Taxonomy" id="147558"/>
    <lineage>
        <taxon>Eukaryota</taxon>
        <taxon>Fungi</taxon>
        <taxon>Dikarya</taxon>
        <taxon>Ascomycota</taxon>
        <taxon>Pezizomycotina</taxon>
        <taxon>Dothideomycetes</taxon>
        <taxon>Pleosporomycetidae</taxon>
        <taxon>Pleosporales</taxon>
        <taxon>Massarineae</taxon>
        <taxon>Massarinaceae</taxon>
        <taxon>Byssothecium</taxon>
    </lineage>
</organism>
<proteinExistence type="predicted"/>
<evidence type="ECO:0000313" key="5">
    <source>
        <dbReference type="Proteomes" id="UP000800035"/>
    </source>
</evidence>
<dbReference type="OrthoDB" id="4770059at2759"/>
<evidence type="ECO:0000256" key="3">
    <source>
        <dbReference type="SAM" id="SignalP"/>
    </source>
</evidence>
<keyword evidence="3" id="KW-0732">Signal</keyword>
<keyword evidence="2" id="KW-0472">Membrane</keyword>
<evidence type="ECO:0000313" key="4">
    <source>
        <dbReference type="EMBL" id="KAF1956420.1"/>
    </source>
</evidence>